<proteinExistence type="inferred from homology"/>
<comment type="similarity">
    <text evidence="3">Belongs to the trans-sulfuration enzymes family.</text>
</comment>
<name>A0A9P8QTI0_9HYPO</name>
<dbReference type="InterPro" id="IPR015422">
    <property type="entry name" value="PyrdxlP-dep_Trfase_small"/>
</dbReference>
<keyword evidence="2 3" id="KW-0663">Pyridoxal phosphate</keyword>
<dbReference type="InterPro" id="IPR051750">
    <property type="entry name" value="Trans-sulfuration_enzymes"/>
</dbReference>
<accession>A0A9P8QTI0</accession>
<evidence type="ECO:0000256" key="3">
    <source>
        <dbReference type="RuleBase" id="RU362118"/>
    </source>
</evidence>
<dbReference type="GO" id="GO:0003962">
    <property type="term" value="F:cystathionine gamma-synthase activity"/>
    <property type="evidence" value="ECO:0007669"/>
    <property type="project" value="TreeGrafter"/>
</dbReference>
<evidence type="ECO:0000313" key="5">
    <source>
        <dbReference type="Proteomes" id="UP000827724"/>
    </source>
</evidence>
<dbReference type="Gene3D" id="3.40.640.10">
    <property type="entry name" value="Type I PLP-dependent aspartate aminotransferase-like (Major domain)"/>
    <property type="match status" value="1"/>
</dbReference>
<gene>
    <name evidence="4" type="ORF">Trco_002811</name>
</gene>
<dbReference type="AlphaFoldDB" id="A0A9P8QTI0"/>
<dbReference type="InterPro" id="IPR000277">
    <property type="entry name" value="Cys/Met-Metab_PyrdxlP-dep_enz"/>
</dbReference>
<sequence>MVVLRPQSDFGHAPPPQSPYSIISNLPGWDLLRGFRDGDMSALPRIVHIYPRFGPTQFAAQLGQEVAKRLGHEGKSCMLYLNPIMWSFTTGHVQNEHREEAAIGPEKLTFKCVDVAGHRLYAVLFEPMHTKALLLSWGAPGLGLSIRSAEYLLGNVDSLVQVPVDDHENPPEPTFTPDGPAHQLLRERINQLVHRAAVDPEAVKSRPGDVFLFPTGMAAVFHTTNLIQDYRPGTNVVIGVIFHNTHHHLLEESPNGFKIFGKVDEKGLDELESWLEEEARQGNKVSFVIVEFPGNPTLESTDLPRLKHLSEKHGFVLVIDDTLAGFANVDVLACSDILLTSLTKSFNGRADALGGSIVLNPLSPHYDELSSRLARSHRNELYEADAKVLLANSHDFIQRTRRLNRNAEAMATFLHRSIGRDDSPVVKVQYPTLLASKPNYDRFLRHSTAELPNPGYGCLLNVEFESVETAQAFYNRCGFYSSPHLGGHVTVMLPYNMMMFGRKPEEKETFRSFGAIEESVRISAGLEDQEDLIDTLKDALDAAVAVKKAVAPNGTK</sequence>
<evidence type="ECO:0000256" key="1">
    <source>
        <dbReference type="ARBA" id="ARBA00001933"/>
    </source>
</evidence>
<dbReference type="GO" id="GO:0019346">
    <property type="term" value="P:transsulfuration"/>
    <property type="evidence" value="ECO:0007669"/>
    <property type="project" value="InterPro"/>
</dbReference>
<dbReference type="OrthoDB" id="10047078at2759"/>
<dbReference type="EMBL" id="JAIWOZ010000002">
    <property type="protein sequence ID" value="KAH6609465.1"/>
    <property type="molecule type" value="Genomic_DNA"/>
</dbReference>
<dbReference type="InterPro" id="IPR015421">
    <property type="entry name" value="PyrdxlP-dep_Trfase_major"/>
</dbReference>
<comment type="caution">
    <text evidence="4">The sequence shown here is derived from an EMBL/GenBank/DDBJ whole genome shotgun (WGS) entry which is preliminary data.</text>
</comment>
<dbReference type="PANTHER" id="PTHR42699">
    <property type="match status" value="1"/>
</dbReference>
<dbReference type="Pfam" id="PF01053">
    <property type="entry name" value="Cys_Met_Meta_PP"/>
    <property type="match status" value="1"/>
</dbReference>
<evidence type="ECO:0000313" key="4">
    <source>
        <dbReference type="EMBL" id="KAH6609465.1"/>
    </source>
</evidence>
<evidence type="ECO:0000256" key="2">
    <source>
        <dbReference type="ARBA" id="ARBA00022898"/>
    </source>
</evidence>
<keyword evidence="5" id="KW-1185">Reference proteome</keyword>
<comment type="cofactor">
    <cofactor evidence="1 3">
        <name>pyridoxal 5'-phosphate</name>
        <dbReference type="ChEBI" id="CHEBI:597326"/>
    </cofactor>
</comment>
<organism evidence="4 5">
    <name type="scientific">Trichoderma cornu-damae</name>
    <dbReference type="NCBI Taxonomy" id="654480"/>
    <lineage>
        <taxon>Eukaryota</taxon>
        <taxon>Fungi</taxon>
        <taxon>Dikarya</taxon>
        <taxon>Ascomycota</taxon>
        <taxon>Pezizomycotina</taxon>
        <taxon>Sordariomycetes</taxon>
        <taxon>Hypocreomycetidae</taxon>
        <taxon>Hypocreales</taxon>
        <taxon>Hypocreaceae</taxon>
        <taxon>Trichoderma</taxon>
    </lineage>
</organism>
<dbReference type="Proteomes" id="UP000827724">
    <property type="component" value="Unassembled WGS sequence"/>
</dbReference>
<dbReference type="Gene3D" id="3.90.1150.10">
    <property type="entry name" value="Aspartate Aminotransferase, domain 1"/>
    <property type="match status" value="1"/>
</dbReference>
<dbReference type="PANTHER" id="PTHR42699:SF1">
    <property type="entry name" value="CYSTATHIONINE GAMMA-SYNTHASE-RELATED"/>
    <property type="match status" value="1"/>
</dbReference>
<dbReference type="InterPro" id="IPR015424">
    <property type="entry name" value="PyrdxlP-dep_Trfase"/>
</dbReference>
<protein>
    <submittedName>
        <fullName evidence="4">Cystathionine beta-lyases/cystathionine gamma-synthase</fullName>
    </submittedName>
</protein>
<dbReference type="SUPFAM" id="SSF53383">
    <property type="entry name" value="PLP-dependent transferases"/>
    <property type="match status" value="1"/>
</dbReference>
<dbReference type="GO" id="GO:0030170">
    <property type="term" value="F:pyridoxal phosphate binding"/>
    <property type="evidence" value="ECO:0007669"/>
    <property type="project" value="InterPro"/>
</dbReference>
<reference evidence="4" key="1">
    <citation type="submission" date="2021-08" db="EMBL/GenBank/DDBJ databases">
        <title>Chromosome-Level Trichoderma cornu-damae using Hi-C Data.</title>
        <authorList>
            <person name="Kim C.S."/>
        </authorList>
    </citation>
    <scope>NUCLEOTIDE SEQUENCE</scope>
    <source>
        <strain evidence="4">KA19-0412C</strain>
    </source>
</reference>